<evidence type="ECO:0000313" key="1">
    <source>
        <dbReference type="EMBL" id="KAJ7363847.1"/>
    </source>
</evidence>
<evidence type="ECO:0008006" key="3">
    <source>
        <dbReference type="Google" id="ProtNLM"/>
    </source>
</evidence>
<gene>
    <name evidence="1" type="ORF">DFH08DRAFT_681203</name>
</gene>
<organism evidence="1 2">
    <name type="scientific">Mycena albidolilacea</name>
    <dbReference type="NCBI Taxonomy" id="1033008"/>
    <lineage>
        <taxon>Eukaryota</taxon>
        <taxon>Fungi</taxon>
        <taxon>Dikarya</taxon>
        <taxon>Basidiomycota</taxon>
        <taxon>Agaricomycotina</taxon>
        <taxon>Agaricomycetes</taxon>
        <taxon>Agaricomycetidae</taxon>
        <taxon>Agaricales</taxon>
        <taxon>Marasmiineae</taxon>
        <taxon>Mycenaceae</taxon>
        <taxon>Mycena</taxon>
    </lineage>
</organism>
<accession>A0AAD7F2U7</accession>
<protein>
    <recommendedName>
        <fullName evidence="3">MULE transposase domain-containing protein</fullName>
    </recommendedName>
</protein>
<dbReference type="AlphaFoldDB" id="A0AAD7F2U7"/>
<keyword evidence="2" id="KW-1185">Reference proteome</keyword>
<feature type="non-terminal residue" evidence="1">
    <location>
        <position position="325"/>
    </location>
</feature>
<name>A0AAD7F2U7_9AGAR</name>
<reference evidence="1" key="1">
    <citation type="submission" date="2023-03" db="EMBL/GenBank/DDBJ databases">
        <title>Massive genome expansion in bonnet fungi (Mycena s.s.) driven by repeated elements and novel gene families across ecological guilds.</title>
        <authorList>
            <consortium name="Lawrence Berkeley National Laboratory"/>
            <person name="Harder C.B."/>
            <person name="Miyauchi S."/>
            <person name="Viragh M."/>
            <person name="Kuo A."/>
            <person name="Thoen E."/>
            <person name="Andreopoulos B."/>
            <person name="Lu D."/>
            <person name="Skrede I."/>
            <person name="Drula E."/>
            <person name="Henrissat B."/>
            <person name="Morin E."/>
            <person name="Kohler A."/>
            <person name="Barry K."/>
            <person name="LaButti K."/>
            <person name="Morin E."/>
            <person name="Salamov A."/>
            <person name="Lipzen A."/>
            <person name="Mereny Z."/>
            <person name="Hegedus B."/>
            <person name="Baldrian P."/>
            <person name="Stursova M."/>
            <person name="Weitz H."/>
            <person name="Taylor A."/>
            <person name="Grigoriev I.V."/>
            <person name="Nagy L.G."/>
            <person name="Martin F."/>
            <person name="Kauserud H."/>
        </authorList>
    </citation>
    <scope>NUCLEOTIDE SEQUENCE</scope>
    <source>
        <strain evidence="1">CBHHK002</strain>
    </source>
</reference>
<comment type="caution">
    <text evidence="1">The sequence shown here is derived from an EMBL/GenBank/DDBJ whole genome shotgun (WGS) entry which is preliminary data.</text>
</comment>
<proteinExistence type="predicted"/>
<dbReference type="Proteomes" id="UP001218218">
    <property type="component" value="Unassembled WGS sequence"/>
</dbReference>
<evidence type="ECO:0000313" key="2">
    <source>
        <dbReference type="Proteomes" id="UP001218218"/>
    </source>
</evidence>
<dbReference type="EMBL" id="JARIHO010000003">
    <property type="protein sequence ID" value="KAJ7363847.1"/>
    <property type="molecule type" value="Genomic_DNA"/>
</dbReference>
<sequence length="325" mass="37155">QGWLHITVDSSSSDAMVKLTHEDDHVPYYSRDVPMMVKEFVTQNPRLRAAEVSSEKWHRDDDELRSAKMIIEAAAAEARLHDNGPSVFRVEPVPLPDINGFSTIAFVLPEPLRKWGGRVRELALDSAWETNKSQYEVFAILGEVSGSGCPLGYLLIKAHKNNEPGGKQTYIEHALEYLRTTWKIRSIATLSDKDWSEINACLAKFKLLDSRHQLCFWHGLRAVKRRLAVVNCQPAPYDWREACREFDFIDSKFVPIGQATEAQSVSEPECTKDDRALTNLTRLFRRLTFPKQSSPTSPFVLVARLSSRRRDSQQVRIQRFESMAH</sequence>